<dbReference type="InterPro" id="IPR029021">
    <property type="entry name" value="Prot-tyrosine_phosphatase-like"/>
</dbReference>
<evidence type="ECO:0000259" key="8">
    <source>
        <dbReference type="PROSITE" id="PS50056"/>
    </source>
</evidence>
<evidence type="ECO:0000259" key="7">
    <source>
        <dbReference type="PROSITE" id="PS50054"/>
    </source>
</evidence>
<name>A0AAV8WGL2_9CUCU</name>
<dbReference type="EMBL" id="JANEYG010000001">
    <property type="protein sequence ID" value="KAJ8925290.1"/>
    <property type="molecule type" value="Genomic_DNA"/>
</dbReference>
<dbReference type="PROSITE" id="PS00383">
    <property type="entry name" value="TYR_PHOSPHATASE_1"/>
    <property type="match status" value="1"/>
</dbReference>
<accession>A0AAV8WGL2</accession>
<dbReference type="GO" id="GO:0051301">
    <property type="term" value="P:cell division"/>
    <property type="evidence" value="ECO:0007669"/>
    <property type="project" value="UniProtKB-KW"/>
</dbReference>
<evidence type="ECO:0000256" key="2">
    <source>
        <dbReference type="ARBA" id="ARBA00013064"/>
    </source>
</evidence>
<keyword evidence="5" id="KW-0904">Protein phosphatase</keyword>
<evidence type="ECO:0000313" key="10">
    <source>
        <dbReference type="Proteomes" id="UP001159042"/>
    </source>
</evidence>
<dbReference type="GO" id="GO:0004725">
    <property type="term" value="F:protein tyrosine phosphatase activity"/>
    <property type="evidence" value="ECO:0007669"/>
    <property type="project" value="UniProtKB-EC"/>
</dbReference>
<reference evidence="9 10" key="1">
    <citation type="journal article" date="2023" name="Insect Mol. Biol.">
        <title>Genome sequencing provides insights into the evolution of gene families encoding plant cell wall-degrading enzymes in longhorned beetles.</title>
        <authorList>
            <person name="Shin N.R."/>
            <person name="Okamura Y."/>
            <person name="Kirsch R."/>
            <person name="Pauchet Y."/>
        </authorList>
    </citation>
    <scope>NUCLEOTIDE SEQUENCE [LARGE SCALE GENOMIC DNA]</scope>
    <source>
        <strain evidence="9">EAD_L_NR</strain>
    </source>
</reference>
<dbReference type="InterPro" id="IPR003595">
    <property type="entry name" value="Tyr_Pase_cat"/>
</dbReference>
<keyword evidence="4" id="KW-0378">Hydrolase</keyword>
<sequence>MDKIASIPSETYTYVEILNKQLYFAVLKAKSSKSTTKLKSTMDTFFFSIDDELIYENYYADFGPLNISCLYKYCCKLRKYLQYAKGVKQVVHYTCGCPEKKTNSATLMGLFCVIFLKMNPKDVWRLLQELGPYKFTQVGIQHYDLIFPDGTTPPKDILLKFLNISEMASAAIAVHCKAGLGRTGSLIGAYLVKHYHMTAKEAIAWMRICRPGSVIGQQQIWLEKLETWLWRLGNQFRALKYGDGDKIPKHKYGIYSKIWPKEREKLINGARKKIQKSFTKVQLEKLSKQKRLSMSLESVVRKGVDGVGPESMSVFSVDARNPFYSTSSVSSPSKYLHRNNKTYPDDVTQNSSYGLPNWKNTAEYSKLHHPQPTLVKFPVTQGDKLNEIKTSRF</sequence>
<dbReference type="SUPFAM" id="SSF52799">
    <property type="entry name" value="(Phosphotyrosine protein) phosphatases II"/>
    <property type="match status" value="2"/>
</dbReference>
<dbReference type="PROSITE" id="PS50056">
    <property type="entry name" value="TYR_PHOSPHATASE_2"/>
    <property type="match status" value="1"/>
</dbReference>
<protein>
    <recommendedName>
        <fullName evidence="2">protein-tyrosine-phosphatase</fullName>
        <ecNumber evidence="2">3.1.3.48</ecNumber>
    </recommendedName>
</protein>
<dbReference type="SMART" id="SM00404">
    <property type="entry name" value="PTPc_motif"/>
    <property type="match status" value="1"/>
</dbReference>
<gene>
    <name evidence="9" type="ORF">NQ315_009119</name>
</gene>
<evidence type="ECO:0000256" key="6">
    <source>
        <dbReference type="ARBA" id="ARBA00023306"/>
    </source>
</evidence>
<feature type="domain" description="Tyrosine specific protein phosphatases" evidence="8">
    <location>
        <begin position="156"/>
        <end position="221"/>
    </location>
</feature>
<evidence type="ECO:0000256" key="3">
    <source>
        <dbReference type="ARBA" id="ARBA00022618"/>
    </source>
</evidence>
<dbReference type="InterPro" id="IPR029260">
    <property type="entry name" value="DSPn"/>
</dbReference>
<keyword evidence="10" id="KW-1185">Reference proteome</keyword>
<organism evidence="9 10">
    <name type="scientific">Exocentrus adspersus</name>
    <dbReference type="NCBI Taxonomy" id="1586481"/>
    <lineage>
        <taxon>Eukaryota</taxon>
        <taxon>Metazoa</taxon>
        <taxon>Ecdysozoa</taxon>
        <taxon>Arthropoda</taxon>
        <taxon>Hexapoda</taxon>
        <taxon>Insecta</taxon>
        <taxon>Pterygota</taxon>
        <taxon>Neoptera</taxon>
        <taxon>Endopterygota</taxon>
        <taxon>Coleoptera</taxon>
        <taxon>Polyphaga</taxon>
        <taxon>Cucujiformia</taxon>
        <taxon>Chrysomeloidea</taxon>
        <taxon>Cerambycidae</taxon>
        <taxon>Lamiinae</taxon>
        <taxon>Acanthocinini</taxon>
        <taxon>Exocentrus</taxon>
    </lineage>
</organism>
<feature type="non-terminal residue" evidence="9">
    <location>
        <position position="393"/>
    </location>
</feature>
<evidence type="ECO:0000256" key="1">
    <source>
        <dbReference type="ARBA" id="ARBA00007315"/>
    </source>
</evidence>
<dbReference type="InterPro" id="IPR050561">
    <property type="entry name" value="PTP"/>
</dbReference>
<comment type="similarity">
    <text evidence="1">Belongs to the protein-tyrosine phosphatase family. Non-receptor class CDC14 subfamily.</text>
</comment>
<dbReference type="EC" id="3.1.3.48" evidence="2"/>
<dbReference type="Pfam" id="PF14671">
    <property type="entry name" value="DSPn"/>
    <property type="match status" value="1"/>
</dbReference>
<dbReference type="PROSITE" id="PS50054">
    <property type="entry name" value="TYR_PHOSPHATASE_DUAL"/>
    <property type="match status" value="1"/>
</dbReference>
<dbReference type="InterPro" id="IPR000387">
    <property type="entry name" value="Tyr_Pase_dom"/>
</dbReference>
<dbReference type="InterPro" id="IPR020422">
    <property type="entry name" value="TYR_PHOSPHATASE_DUAL_dom"/>
</dbReference>
<keyword evidence="6" id="KW-0131">Cell cycle</keyword>
<evidence type="ECO:0000313" key="9">
    <source>
        <dbReference type="EMBL" id="KAJ8925290.1"/>
    </source>
</evidence>
<comment type="caution">
    <text evidence="9">The sequence shown here is derived from an EMBL/GenBank/DDBJ whole genome shotgun (WGS) entry which is preliminary data.</text>
</comment>
<dbReference type="Gene3D" id="3.90.190.10">
    <property type="entry name" value="Protein tyrosine phosphatase superfamily"/>
    <property type="match status" value="1"/>
</dbReference>
<dbReference type="InterPro" id="IPR000340">
    <property type="entry name" value="Dual-sp_phosphatase_cat-dom"/>
</dbReference>
<evidence type="ECO:0000256" key="4">
    <source>
        <dbReference type="ARBA" id="ARBA00022801"/>
    </source>
</evidence>
<dbReference type="Pfam" id="PF00782">
    <property type="entry name" value="DSPc"/>
    <property type="match status" value="1"/>
</dbReference>
<dbReference type="CDD" id="cd17657">
    <property type="entry name" value="CDC14_N"/>
    <property type="match status" value="1"/>
</dbReference>
<dbReference type="AlphaFoldDB" id="A0AAV8WGL2"/>
<proteinExistence type="inferred from homology"/>
<dbReference type="Proteomes" id="UP001159042">
    <property type="component" value="Unassembled WGS sequence"/>
</dbReference>
<dbReference type="FunFam" id="3.90.190.10:FF:000006">
    <property type="entry name" value="Dual specificity protein phosphatase CDC14B"/>
    <property type="match status" value="1"/>
</dbReference>
<keyword evidence="3" id="KW-0132">Cell division</keyword>
<feature type="domain" description="Tyrosine-protein phosphatase" evidence="7">
    <location>
        <begin position="79"/>
        <end position="234"/>
    </location>
</feature>
<dbReference type="InterPro" id="IPR016130">
    <property type="entry name" value="Tyr_Pase_AS"/>
</dbReference>
<dbReference type="PANTHER" id="PTHR23339">
    <property type="entry name" value="TYROSINE SPECIFIC PROTEIN PHOSPHATASE AND DUAL SPECIFICITY PROTEIN PHOSPHATASE"/>
    <property type="match status" value="1"/>
</dbReference>
<evidence type="ECO:0000256" key="5">
    <source>
        <dbReference type="ARBA" id="ARBA00022912"/>
    </source>
</evidence>